<feature type="compositionally biased region" description="Pro residues" evidence="1">
    <location>
        <begin position="82"/>
        <end position="91"/>
    </location>
</feature>
<evidence type="ECO:0000313" key="3">
    <source>
        <dbReference type="Proteomes" id="UP000188268"/>
    </source>
</evidence>
<organism evidence="2 3">
    <name type="scientific">Corchorus capsularis</name>
    <name type="common">Jute</name>
    <dbReference type="NCBI Taxonomy" id="210143"/>
    <lineage>
        <taxon>Eukaryota</taxon>
        <taxon>Viridiplantae</taxon>
        <taxon>Streptophyta</taxon>
        <taxon>Embryophyta</taxon>
        <taxon>Tracheophyta</taxon>
        <taxon>Spermatophyta</taxon>
        <taxon>Magnoliopsida</taxon>
        <taxon>eudicotyledons</taxon>
        <taxon>Gunneridae</taxon>
        <taxon>Pentapetalae</taxon>
        <taxon>rosids</taxon>
        <taxon>malvids</taxon>
        <taxon>Malvales</taxon>
        <taxon>Malvaceae</taxon>
        <taxon>Grewioideae</taxon>
        <taxon>Apeibeae</taxon>
        <taxon>Corchorus</taxon>
    </lineage>
</organism>
<dbReference type="Proteomes" id="UP000188268">
    <property type="component" value="Unassembled WGS sequence"/>
</dbReference>
<proteinExistence type="predicted"/>
<name>A0A1R3FZP2_COCAP</name>
<feature type="region of interest" description="Disordered" evidence="1">
    <location>
        <begin position="57"/>
        <end position="120"/>
    </location>
</feature>
<dbReference type="AlphaFoldDB" id="A0A1R3FZP2"/>
<feature type="compositionally biased region" description="Polar residues" evidence="1">
    <location>
        <begin position="99"/>
        <end position="109"/>
    </location>
</feature>
<feature type="region of interest" description="Disordered" evidence="1">
    <location>
        <begin position="1"/>
        <end position="22"/>
    </location>
</feature>
<keyword evidence="3" id="KW-1185">Reference proteome</keyword>
<gene>
    <name evidence="2" type="ORF">CCACVL1_29864</name>
</gene>
<comment type="caution">
    <text evidence="2">The sequence shown here is derived from an EMBL/GenBank/DDBJ whole genome shotgun (WGS) entry which is preliminary data.</text>
</comment>
<evidence type="ECO:0000256" key="1">
    <source>
        <dbReference type="SAM" id="MobiDB-lite"/>
    </source>
</evidence>
<protein>
    <submittedName>
        <fullName evidence="2">Uncharacterized protein</fullName>
    </submittedName>
</protein>
<sequence>MTSKQVSNLKGTETSDPENTAATMDAKLEFCKRPFKMEILDDIREVIDQLLAKRNRSFEKKRHGDHTRPQLNQFHPSSDNATPPPWSPNAPSPSIAPSTQWPPQMNTLGASPAQPFPRPT</sequence>
<reference evidence="2 3" key="1">
    <citation type="submission" date="2013-09" db="EMBL/GenBank/DDBJ databases">
        <title>Corchorus capsularis genome sequencing.</title>
        <authorList>
            <person name="Alam M."/>
            <person name="Haque M.S."/>
            <person name="Islam M.S."/>
            <person name="Emdad E.M."/>
            <person name="Islam M.M."/>
            <person name="Ahmed B."/>
            <person name="Halim A."/>
            <person name="Hossen Q.M.M."/>
            <person name="Hossain M.Z."/>
            <person name="Ahmed R."/>
            <person name="Khan M.M."/>
            <person name="Islam R."/>
            <person name="Rashid M.M."/>
            <person name="Khan S.A."/>
            <person name="Rahman M.S."/>
            <person name="Alam M."/>
        </authorList>
    </citation>
    <scope>NUCLEOTIDE SEQUENCE [LARGE SCALE GENOMIC DNA]</scope>
    <source>
        <strain evidence="3">cv. CVL-1</strain>
        <tissue evidence="2">Whole seedling</tissue>
    </source>
</reference>
<dbReference type="Gramene" id="OMO51311">
    <property type="protein sequence ID" value="OMO51311"/>
    <property type="gene ID" value="CCACVL1_29864"/>
</dbReference>
<feature type="compositionally biased region" description="Polar residues" evidence="1">
    <location>
        <begin position="69"/>
        <end position="80"/>
    </location>
</feature>
<dbReference type="EMBL" id="AWWV01015864">
    <property type="protein sequence ID" value="OMO51311.1"/>
    <property type="molecule type" value="Genomic_DNA"/>
</dbReference>
<accession>A0A1R3FZP2</accession>
<evidence type="ECO:0000313" key="2">
    <source>
        <dbReference type="EMBL" id="OMO51311.1"/>
    </source>
</evidence>